<dbReference type="AlphaFoldDB" id="A0A8H2VKJ0"/>
<evidence type="ECO:0000256" key="1">
    <source>
        <dbReference type="SAM" id="MobiDB-lite"/>
    </source>
</evidence>
<feature type="compositionally biased region" description="Polar residues" evidence="1">
    <location>
        <begin position="29"/>
        <end position="39"/>
    </location>
</feature>
<name>A0A8H2VKJ0_9SACH</name>
<proteinExistence type="predicted"/>
<accession>A0A8H2VKJ0</accession>
<dbReference type="EMBL" id="CAEFZW010000013">
    <property type="protein sequence ID" value="CAB4257009.1"/>
    <property type="molecule type" value="Genomic_DNA"/>
</dbReference>
<comment type="caution">
    <text evidence="2">The sequence shown here is derived from an EMBL/GenBank/DDBJ whole genome shotgun (WGS) entry which is preliminary data.</text>
</comment>
<dbReference type="Proteomes" id="UP000644660">
    <property type="component" value="Unassembled WGS sequence"/>
</dbReference>
<gene>
    <name evidence="2" type="ORF">KABA2_13S00968</name>
</gene>
<evidence type="ECO:0000313" key="2">
    <source>
        <dbReference type="EMBL" id="CAB4257009.1"/>
    </source>
</evidence>
<sequence>MNDEQKTQYLKELNETSERVKEHVRQEQASKSPEVAQSSEFKRVPMPSMTVPPPMLAKNSNVGSSSTLEMWDEGVNQKLNEIDNKMNKSDLSVFFTKGEIEF</sequence>
<feature type="compositionally biased region" description="Basic and acidic residues" evidence="1">
    <location>
        <begin position="12"/>
        <end position="28"/>
    </location>
</feature>
<feature type="region of interest" description="Disordered" evidence="1">
    <location>
        <begin position="1"/>
        <end position="64"/>
    </location>
</feature>
<dbReference type="GeneID" id="64860117"/>
<reference evidence="2 3" key="1">
    <citation type="submission" date="2020-05" db="EMBL/GenBank/DDBJ databases">
        <authorList>
            <person name="Casaregola S."/>
            <person name="Devillers H."/>
            <person name="Grondin C."/>
        </authorList>
    </citation>
    <scope>NUCLEOTIDE SEQUENCE [LARGE SCALE GENOMIC DNA]</scope>
    <source>
        <strain evidence="2 3">CLIB 1767</strain>
    </source>
</reference>
<evidence type="ECO:0000313" key="3">
    <source>
        <dbReference type="Proteomes" id="UP000644660"/>
    </source>
</evidence>
<organism evidence="2 3">
    <name type="scientific">Maudiozyma barnettii</name>
    <dbReference type="NCBI Taxonomy" id="61262"/>
    <lineage>
        <taxon>Eukaryota</taxon>
        <taxon>Fungi</taxon>
        <taxon>Dikarya</taxon>
        <taxon>Ascomycota</taxon>
        <taxon>Saccharomycotina</taxon>
        <taxon>Saccharomycetes</taxon>
        <taxon>Saccharomycetales</taxon>
        <taxon>Saccharomycetaceae</taxon>
        <taxon>Maudiozyma</taxon>
    </lineage>
</organism>
<dbReference type="OrthoDB" id="4072855at2759"/>
<keyword evidence="3" id="KW-1185">Reference proteome</keyword>
<dbReference type="RefSeq" id="XP_041408853.1">
    <property type="nucleotide sequence ID" value="XM_041552919.1"/>
</dbReference>
<protein>
    <submittedName>
        <fullName evidence="2">Similar to Saccharomyces cerevisiae YML058W SML1 Ribonucleotide reductase inhibitor involved in regulating dNTP production</fullName>
    </submittedName>
</protein>